<evidence type="ECO:0000313" key="3">
    <source>
        <dbReference type="EMBL" id="KAH6686719.1"/>
    </source>
</evidence>
<evidence type="ECO:0008006" key="5">
    <source>
        <dbReference type="Google" id="ProtNLM"/>
    </source>
</evidence>
<dbReference type="EMBL" id="JAGSXJ010000012">
    <property type="protein sequence ID" value="KAH6686719.1"/>
    <property type="molecule type" value="Genomic_DNA"/>
</dbReference>
<feature type="transmembrane region" description="Helical" evidence="2">
    <location>
        <begin position="143"/>
        <end position="168"/>
    </location>
</feature>
<comment type="caution">
    <text evidence="3">The sequence shown here is derived from an EMBL/GenBank/DDBJ whole genome shotgun (WGS) entry which is preliminary data.</text>
</comment>
<dbReference type="Proteomes" id="UP000770015">
    <property type="component" value="Unassembled WGS sequence"/>
</dbReference>
<keyword evidence="2" id="KW-1133">Transmembrane helix</keyword>
<dbReference type="OrthoDB" id="5342507at2759"/>
<dbReference type="AlphaFoldDB" id="A0A9P8VCT1"/>
<feature type="transmembrane region" description="Helical" evidence="2">
    <location>
        <begin position="76"/>
        <end position="98"/>
    </location>
</feature>
<accession>A0A9P8VCT1</accession>
<gene>
    <name evidence="3" type="ORF">F5X68DRAFT_207788</name>
</gene>
<feature type="region of interest" description="Disordered" evidence="1">
    <location>
        <begin position="268"/>
        <end position="291"/>
    </location>
</feature>
<evidence type="ECO:0000256" key="2">
    <source>
        <dbReference type="SAM" id="Phobius"/>
    </source>
</evidence>
<name>A0A9P8VCT1_9PEZI</name>
<feature type="transmembrane region" description="Helical" evidence="2">
    <location>
        <begin position="13"/>
        <end position="35"/>
    </location>
</feature>
<proteinExistence type="predicted"/>
<sequence>MARAGLGLKFLQWFIRGIQFACCALILAIYCYFLATLSNHDLVISNHIRAVTGISGLGVLYTILGLGLLCCLAGHVITSAIAIFLDICFAAAFIYVAWVNRNGASSCTGYLDTPYGQGNANRIVNGNENAFTRLPSLRSACRMQSACFAVAIVAIFFFLFSILVEVFLVRNRKKERRFGPGPSNGYTSGSGKKGRGFFPWRRNKAERPLDTENNLPQHTTPDQMRNSYNTEATAVHPDGTAATHNKYGESGYGHDNTVPGTTNNATTVPHGPYGTQQPAVAYDDGVYDRRA</sequence>
<protein>
    <recommendedName>
        <fullName evidence="5">MARVEL domain-containing protein</fullName>
    </recommendedName>
</protein>
<keyword evidence="2" id="KW-0472">Membrane</keyword>
<reference evidence="3" key="1">
    <citation type="journal article" date="2021" name="Nat. Commun.">
        <title>Genetic determinants of endophytism in the Arabidopsis root mycobiome.</title>
        <authorList>
            <person name="Mesny F."/>
            <person name="Miyauchi S."/>
            <person name="Thiergart T."/>
            <person name="Pickel B."/>
            <person name="Atanasova L."/>
            <person name="Karlsson M."/>
            <person name="Huettel B."/>
            <person name="Barry K.W."/>
            <person name="Haridas S."/>
            <person name="Chen C."/>
            <person name="Bauer D."/>
            <person name="Andreopoulos W."/>
            <person name="Pangilinan J."/>
            <person name="LaButti K."/>
            <person name="Riley R."/>
            <person name="Lipzen A."/>
            <person name="Clum A."/>
            <person name="Drula E."/>
            <person name="Henrissat B."/>
            <person name="Kohler A."/>
            <person name="Grigoriev I.V."/>
            <person name="Martin F.M."/>
            <person name="Hacquard S."/>
        </authorList>
    </citation>
    <scope>NUCLEOTIDE SEQUENCE</scope>
    <source>
        <strain evidence="3">MPI-SDFR-AT-0117</strain>
    </source>
</reference>
<feature type="region of interest" description="Disordered" evidence="1">
    <location>
        <begin position="178"/>
        <end position="225"/>
    </location>
</feature>
<organism evidence="3 4">
    <name type="scientific">Plectosphaerella plurivora</name>
    <dbReference type="NCBI Taxonomy" id="936078"/>
    <lineage>
        <taxon>Eukaryota</taxon>
        <taxon>Fungi</taxon>
        <taxon>Dikarya</taxon>
        <taxon>Ascomycota</taxon>
        <taxon>Pezizomycotina</taxon>
        <taxon>Sordariomycetes</taxon>
        <taxon>Hypocreomycetidae</taxon>
        <taxon>Glomerellales</taxon>
        <taxon>Plectosphaerellaceae</taxon>
        <taxon>Plectosphaerella</taxon>
    </lineage>
</organism>
<feature type="transmembrane region" description="Helical" evidence="2">
    <location>
        <begin position="47"/>
        <end position="69"/>
    </location>
</feature>
<feature type="compositionally biased region" description="Polar residues" evidence="1">
    <location>
        <begin position="211"/>
        <end position="225"/>
    </location>
</feature>
<keyword evidence="2" id="KW-0812">Transmembrane</keyword>
<keyword evidence="4" id="KW-1185">Reference proteome</keyword>
<evidence type="ECO:0000256" key="1">
    <source>
        <dbReference type="SAM" id="MobiDB-lite"/>
    </source>
</evidence>
<evidence type="ECO:0000313" key="4">
    <source>
        <dbReference type="Proteomes" id="UP000770015"/>
    </source>
</evidence>